<evidence type="ECO:0000256" key="3">
    <source>
        <dbReference type="ARBA" id="ARBA00023163"/>
    </source>
</evidence>
<proteinExistence type="predicted"/>
<dbReference type="KEGG" id="cad:Curi_c04220"/>
<dbReference type="Pfam" id="PF12833">
    <property type="entry name" value="HTH_18"/>
    <property type="match status" value="1"/>
</dbReference>
<dbReference type="SUPFAM" id="SSF46689">
    <property type="entry name" value="Homeodomain-like"/>
    <property type="match status" value="2"/>
</dbReference>
<dbReference type="HOGENOM" id="CLU_000445_88_3_9"/>
<dbReference type="InterPro" id="IPR020449">
    <property type="entry name" value="Tscrpt_reg_AraC-type_HTH"/>
</dbReference>
<dbReference type="PANTHER" id="PTHR43280">
    <property type="entry name" value="ARAC-FAMILY TRANSCRIPTIONAL REGULATOR"/>
    <property type="match status" value="1"/>
</dbReference>
<dbReference type="InterPro" id="IPR011051">
    <property type="entry name" value="RmlC_Cupin_sf"/>
</dbReference>
<dbReference type="SUPFAM" id="SSF51182">
    <property type="entry name" value="RmlC-like cupins"/>
    <property type="match status" value="1"/>
</dbReference>
<evidence type="ECO:0000313" key="5">
    <source>
        <dbReference type="EMBL" id="AFS77497.1"/>
    </source>
</evidence>
<dbReference type="OrthoDB" id="9778008at2"/>
<dbReference type="Pfam" id="PF02311">
    <property type="entry name" value="AraC_binding"/>
    <property type="match status" value="1"/>
</dbReference>
<gene>
    <name evidence="5" type="ordered locus">Curi_c04220</name>
</gene>
<dbReference type="Gene3D" id="2.60.120.10">
    <property type="entry name" value="Jelly Rolls"/>
    <property type="match status" value="1"/>
</dbReference>
<dbReference type="PANTHER" id="PTHR43280:SF28">
    <property type="entry name" value="HTH-TYPE TRANSCRIPTIONAL ACTIVATOR RHAS"/>
    <property type="match status" value="1"/>
</dbReference>
<keyword evidence="2" id="KW-0238">DNA-binding</keyword>
<evidence type="ECO:0000256" key="1">
    <source>
        <dbReference type="ARBA" id="ARBA00023015"/>
    </source>
</evidence>
<name>K0AXJ2_GOTA9</name>
<dbReference type="STRING" id="1128398.Curi_c04220"/>
<dbReference type="GO" id="GO:0003700">
    <property type="term" value="F:DNA-binding transcription factor activity"/>
    <property type="evidence" value="ECO:0007669"/>
    <property type="project" value="InterPro"/>
</dbReference>
<dbReference type="AlphaFoldDB" id="K0AXJ2"/>
<protein>
    <submittedName>
        <fullName evidence="5">AraC family HTH transcriptional regulator</fullName>
    </submittedName>
</protein>
<reference evidence="5 6" key="1">
    <citation type="journal article" date="2012" name="PLoS ONE">
        <title>The purine-utilizing bacterium Clostridium acidurici 9a: a genome-guided metabolic reconsideration.</title>
        <authorList>
            <person name="Hartwich K."/>
            <person name="Poehlein A."/>
            <person name="Daniel R."/>
        </authorList>
    </citation>
    <scope>NUCLEOTIDE SEQUENCE [LARGE SCALE GENOMIC DNA]</scope>
    <source>
        <strain evidence="6">ATCC 7906 / DSM 604 / BCRC 14475 / CIP 104303 / KCTC 5404 / NCIMB 10678 / 9a</strain>
    </source>
</reference>
<dbReference type="InterPro" id="IPR018060">
    <property type="entry name" value="HTH_AraC"/>
</dbReference>
<dbReference type="PRINTS" id="PR00032">
    <property type="entry name" value="HTHARAC"/>
</dbReference>
<dbReference type="Proteomes" id="UP000006094">
    <property type="component" value="Chromosome"/>
</dbReference>
<keyword evidence="3" id="KW-0804">Transcription</keyword>
<organism evidence="5 6">
    <name type="scientific">Gottschalkia acidurici (strain ATCC 7906 / DSM 604 / BCRC 14475 / CIP 104303 / KCTC 5404 / NCIMB 10678 / 9a)</name>
    <name type="common">Clostridium acidurici</name>
    <dbReference type="NCBI Taxonomy" id="1128398"/>
    <lineage>
        <taxon>Bacteria</taxon>
        <taxon>Bacillati</taxon>
        <taxon>Bacillota</taxon>
        <taxon>Tissierellia</taxon>
        <taxon>Tissierellales</taxon>
        <taxon>Gottschalkiaceae</taxon>
        <taxon>Gottschalkia</taxon>
    </lineage>
</organism>
<dbReference type="InterPro" id="IPR014710">
    <property type="entry name" value="RmlC-like_jellyroll"/>
</dbReference>
<dbReference type="Gene3D" id="1.10.10.60">
    <property type="entry name" value="Homeodomain-like"/>
    <property type="match status" value="2"/>
</dbReference>
<keyword evidence="6" id="KW-1185">Reference proteome</keyword>
<accession>K0AXJ2</accession>
<dbReference type="PROSITE" id="PS01124">
    <property type="entry name" value="HTH_ARAC_FAMILY_2"/>
    <property type="match status" value="1"/>
</dbReference>
<evidence type="ECO:0000259" key="4">
    <source>
        <dbReference type="PROSITE" id="PS01124"/>
    </source>
</evidence>
<keyword evidence="1" id="KW-0805">Transcription regulation</keyword>
<sequence length="298" mass="34947">MRLNNLDVDSNLQSEIEYGSFEFPLEVFFDEPYKYDIGFIRWHWHKEVQFAFVKRGVVELSFFDRSFTLPEGSGIFINSNVLHQVKPITQDSIVIDIVFDPVLISGHNLSVIDKKYVYPIISNDSLDFMIFDNSIDWHKDIVMKLFEIYDLYEKKEFAYELSIKNSLCSLWLTLASKLVPNLNSKSTPHNKLDGERIKTMLEYIHNNFSNKVTLEDIATSVHISKSECCRCFKKYLRMSPFEYLMQYRVIEASNILKTTSKSLSEVMSLVGFNDASYFTKIFKRFTGYTPTEYRKKCD</sequence>
<dbReference type="InterPro" id="IPR003313">
    <property type="entry name" value="AraC-bd"/>
</dbReference>
<evidence type="ECO:0000313" key="6">
    <source>
        <dbReference type="Proteomes" id="UP000006094"/>
    </source>
</evidence>
<evidence type="ECO:0000256" key="2">
    <source>
        <dbReference type="ARBA" id="ARBA00023125"/>
    </source>
</evidence>
<dbReference type="InterPro" id="IPR009057">
    <property type="entry name" value="Homeodomain-like_sf"/>
</dbReference>
<dbReference type="eggNOG" id="COG2207">
    <property type="taxonomic scope" value="Bacteria"/>
</dbReference>
<dbReference type="EMBL" id="CP003326">
    <property type="protein sequence ID" value="AFS77497.1"/>
    <property type="molecule type" value="Genomic_DNA"/>
</dbReference>
<dbReference type="GO" id="GO:0043565">
    <property type="term" value="F:sequence-specific DNA binding"/>
    <property type="evidence" value="ECO:0007669"/>
    <property type="project" value="InterPro"/>
</dbReference>
<dbReference type="SMART" id="SM00342">
    <property type="entry name" value="HTH_ARAC"/>
    <property type="match status" value="1"/>
</dbReference>
<feature type="domain" description="HTH araC/xylS-type" evidence="4">
    <location>
        <begin position="198"/>
        <end position="296"/>
    </location>
</feature>